<evidence type="ECO:0000256" key="1">
    <source>
        <dbReference type="ARBA" id="ARBA00004613"/>
    </source>
</evidence>
<reference evidence="7" key="1">
    <citation type="submission" date="2025-08" db="UniProtKB">
        <authorList>
            <consortium name="RefSeq"/>
        </authorList>
    </citation>
    <scope>IDENTIFICATION</scope>
    <source>
        <strain evidence="7">15085-1641.00</strain>
        <tissue evidence="7">Whole body</tissue>
    </source>
</reference>
<name>A0A6J1LG53_DROHY</name>
<dbReference type="OrthoDB" id="7998175at2759"/>
<dbReference type="InterPro" id="IPR036728">
    <property type="entry name" value="PBP_GOBP_sf"/>
</dbReference>
<dbReference type="PANTHER" id="PTHR11857:SF43">
    <property type="entry name" value="GEO07291P1-RELATED"/>
    <property type="match status" value="1"/>
</dbReference>
<dbReference type="GeneID" id="111594419"/>
<evidence type="ECO:0000313" key="6">
    <source>
        <dbReference type="Proteomes" id="UP000504633"/>
    </source>
</evidence>
<gene>
    <name evidence="7" type="primary">LOC111594419</name>
</gene>
<keyword evidence="6" id="KW-1185">Reference proteome</keyword>
<dbReference type="SUPFAM" id="SSF47565">
    <property type="entry name" value="Insect pheromone/odorant-binding proteins"/>
    <property type="match status" value="3"/>
</dbReference>
<accession>A0A6J1LG53</accession>
<evidence type="ECO:0000313" key="7">
    <source>
        <dbReference type="RefSeq" id="XP_023163475.2"/>
    </source>
</evidence>
<evidence type="ECO:0000256" key="5">
    <source>
        <dbReference type="SAM" id="SignalP"/>
    </source>
</evidence>
<dbReference type="AlphaFoldDB" id="A0A6J1LG53"/>
<dbReference type="PANTHER" id="PTHR11857">
    <property type="entry name" value="ODORANT BINDING PROTEIN-RELATED"/>
    <property type="match status" value="1"/>
</dbReference>
<comment type="similarity">
    <text evidence="2">Belongs to the PBP/GOBP family.</text>
</comment>
<feature type="chain" id="PRO_5026880783" evidence="5">
    <location>
        <begin position="25"/>
        <end position="369"/>
    </location>
</feature>
<dbReference type="SMART" id="SM00708">
    <property type="entry name" value="PhBP"/>
    <property type="match status" value="3"/>
</dbReference>
<feature type="signal peptide" evidence="5">
    <location>
        <begin position="1"/>
        <end position="24"/>
    </location>
</feature>
<dbReference type="Pfam" id="PF01395">
    <property type="entry name" value="PBP_GOBP"/>
    <property type="match status" value="1"/>
</dbReference>
<keyword evidence="4 5" id="KW-0732">Signal</keyword>
<evidence type="ECO:0000256" key="2">
    <source>
        <dbReference type="ARBA" id="ARBA00008098"/>
    </source>
</evidence>
<organism evidence="6 7">
    <name type="scientific">Drosophila hydei</name>
    <name type="common">Fruit fly</name>
    <dbReference type="NCBI Taxonomy" id="7224"/>
    <lineage>
        <taxon>Eukaryota</taxon>
        <taxon>Metazoa</taxon>
        <taxon>Ecdysozoa</taxon>
        <taxon>Arthropoda</taxon>
        <taxon>Hexapoda</taxon>
        <taxon>Insecta</taxon>
        <taxon>Pterygota</taxon>
        <taxon>Neoptera</taxon>
        <taxon>Endopterygota</taxon>
        <taxon>Diptera</taxon>
        <taxon>Brachycera</taxon>
        <taxon>Muscomorpha</taxon>
        <taxon>Ephydroidea</taxon>
        <taxon>Drosophilidae</taxon>
        <taxon>Drosophila</taxon>
    </lineage>
</organism>
<dbReference type="Proteomes" id="UP000504633">
    <property type="component" value="Unplaced"/>
</dbReference>
<evidence type="ECO:0000256" key="4">
    <source>
        <dbReference type="ARBA" id="ARBA00022729"/>
    </source>
</evidence>
<dbReference type="GO" id="GO:0005549">
    <property type="term" value="F:odorant binding"/>
    <property type="evidence" value="ECO:0007669"/>
    <property type="project" value="InterPro"/>
</dbReference>
<evidence type="ECO:0000256" key="3">
    <source>
        <dbReference type="ARBA" id="ARBA00022525"/>
    </source>
</evidence>
<dbReference type="GO" id="GO:0007608">
    <property type="term" value="P:sensory perception of smell"/>
    <property type="evidence" value="ECO:0007669"/>
    <property type="project" value="TreeGrafter"/>
</dbReference>
<dbReference type="InterPro" id="IPR006170">
    <property type="entry name" value="PBP/GOBP"/>
</dbReference>
<dbReference type="Gene3D" id="1.10.238.20">
    <property type="entry name" value="Pheromone/general odorant binding protein domain"/>
    <property type="match status" value="3"/>
</dbReference>
<comment type="subcellular location">
    <subcellularLocation>
        <location evidence="1">Secreted</location>
    </subcellularLocation>
</comment>
<dbReference type="CDD" id="cd23992">
    <property type="entry name" value="PBP_GOBP"/>
    <property type="match status" value="2"/>
</dbReference>
<sequence>MKVNALLISIAVVLAAVAVGQVSAKFQIRTHEDAVQAHEECQEKFNVPEDIYEKYQNYEFPEHRRTACYVKCFVEKMGLFNEKSGFNEKAIIAQFTSNNFKDLEPVRHGLEKCIDHNEAESDVCTWANRVFSCWLPINRHVVRKIYAFADLTGDAQILDKCLKSISSPERIESDLRKLANYTSWTSEEVPCLMRCLASEKGWFDSDTNRWNKQRVAQELGADIYNYCDYELLRKSRDACSFAHRGLRCLKQAELYAGNSISTVMQCSVQLNATIGQMVQYSELKPKESIPCLFQCFADAMSFYDEAGNWRLLNWQQAFGPTHVEHQPDYSPCRTTDEQRRLASSKCAWMYDEFLCWERVNGNHNGTNLV</sequence>
<dbReference type="GO" id="GO:0005615">
    <property type="term" value="C:extracellular space"/>
    <property type="evidence" value="ECO:0007669"/>
    <property type="project" value="TreeGrafter"/>
</dbReference>
<proteinExistence type="inferred from homology"/>
<dbReference type="RefSeq" id="XP_023163475.2">
    <property type="nucleotide sequence ID" value="XM_023307707.2"/>
</dbReference>
<protein>
    <submittedName>
        <fullName evidence="7">Uncharacterized protein LOC111594419 isoform X2</fullName>
    </submittedName>
</protein>
<keyword evidence="3" id="KW-0964">Secreted</keyword>